<protein>
    <recommendedName>
        <fullName evidence="1">Reverse transcriptase domain-containing protein</fullName>
    </recommendedName>
</protein>
<dbReference type="Proteomes" id="UP000631114">
    <property type="component" value="Unassembled WGS sequence"/>
</dbReference>
<dbReference type="PANTHER" id="PTHR46890:SF48">
    <property type="entry name" value="RNA-DIRECTED DNA POLYMERASE"/>
    <property type="match status" value="1"/>
</dbReference>
<sequence length="169" mass="18780">MVNKLNKKEGGRVAIKVDISQAYDTMSWDFLQAVMDRFGFSQRWINMIMAILKFVKLSILVNGGPEGFISMERGLRQGDPLSPLLFALAEDSLSRGLNKLWDLGLAAPFTKAKGVPCPSHLLYVEDVFIFSSGDGNNIRNIVRLLERYQSSSGQITNKDKSKLLAGGMH</sequence>
<dbReference type="InterPro" id="IPR052343">
    <property type="entry name" value="Retrotransposon-Effector_Assoc"/>
</dbReference>
<feature type="domain" description="Reverse transcriptase" evidence="1">
    <location>
        <begin position="1"/>
        <end position="169"/>
    </location>
</feature>
<evidence type="ECO:0000313" key="2">
    <source>
        <dbReference type="EMBL" id="KAF9606609.1"/>
    </source>
</evidence>
<gene>
    <name evidence="2" type="ORF">IFM89_027044</name>
</gene>
<keyword evidence="3" id="KW-1185">Reference proteome</keyword>
<dbReference type="SUPFAM" id="SSF56672">
    <property type="entry name" value="DNA/RNA polymerases"/>
    <property type="match status" value="1"/>
</dbReference>
<dbReference type="AlphaFoldDB" id="A0A835LXB4"/>
<proteinExistence type="predicted"/>
<dbReference type="InterPro" id="IPR000477">
    <property type="entry name" value="RT_dom"/>
</dbReference>
<dbReference type="Pfam" id="PF00078">
    <property type="entry name" value="RVT_1"/>
    <property type="match status" value="1"/>
</dbReference>
<reference evidence="2 3" key="1">
    <citation type="submission" date="2020-10" db="EMBL/GenBank/DDBJ databases">
        <title>The Coptis chinensis genome and diversification of protoberbering-type alkaloids.</title>
        <authorList>
            <person name="Wang B."/>
            <person name="Shu S."/>
            <person name="Song C."/>
            <person name="Liu Y."/>
        </authorList>
    </citation>
    <scope>NUCLEOTIDE SEQUENCE [LARGE SCALE GENOMIC DNA]</scope>
    <source>
        <strain evidence="2">HL-2020</strain>
        <tissue evidence="2">Leaf</tissue>
    </source>
</reference>
<dbReference type="OrthoDB" id="1303740at2759"/>
<comment type="caution">
    <text evidence="2">The sequence shown here is derived from an EMBL/GenBank/DDBJ whole genome shotgun (WGS) entry which is preliminary data.</text>
</comment>
<evidence type="ECO:0000259" key="1">
    <source>
        <dbReference type="PROSITE" id="PS50878"/>
    </source>
</evidence>
<organism evidence="2 3">
    <name type="scientific">Coptis chinensis</name>
    <dbReference type="NCBI Taxonomy" id="261450"/>
    <lineage>
        <taxon>Eukaryota</taxon>
        <taxon>Viridiplantae</taxon>
        <taxon>Streptophyta</taxon>
        <taxon>Embryophyta</taxon>
        <taxon>Tracheophyta</taxon>
        <taxon>Spermatophyta</taxon>
        <taxon>Magnoliopsida</taxon>
        <taxon>Ranunculales</taxon>
        <taxon>Ranunculaceae</taxon>
        <taxon>Coptidoideae</taxon>
        <taxon>Coptis</taxon>
    </lineage>
</organism>
<dbReference type="PANTHER" id="PTHR46890">
    <property type="entry name" value="NON-LTR RETROLELEMENT REVERSE TRANSCRIPTASE-LIKE PROTEIN-RELATED"/>
    <property type="match status" value="1"/>
</dbReference>
<evidence type="ECO:0000313" key="3">
    <source>
        <dbReference type="Proteomes" id="UP000631114"/>
    </source>
</evidence>
<dbReference type="InterPro" id="IPR043502">
    <property type="entry name" value="DNA/RNA_pol_sf"/>
</dbReference>
<accession>A0A835LXB4</accession>
<dbReference type="PROSITE" id="PS50878">
    <property type="entry name" value="RT_POL"/>
    <property type="match status" value="1"/>
</dbReference>
<dbReference type="EMBL" id="JADFTS010000005">
    <property type="protein sequence ID" value="KAF9606609.1"/>
    <property type="molecule type" value="Genomic_DNA"/>
</dbReference>
<name>A0A835LXB4_9MAGN</name>